<protein>
    <submittedName>
        <fullName evidence="1">Uncharacterized protein</fullName>
    </submittedName>
</protein>
<accession>A0A2N5V305</accession>
<evidence type="ECO:0000313" key="1">
    <source>
        <dbReference type="EMBL" id="PLW44370.1"/>
    </source>
</evidence>
<dbReference type="EMBL" id="PGCI01000058">
    <property type="protein sequence ID" value="PLW44370.1"/>
    <property type="molecule type" value="Genomic_DNA"/>
</dbReference>
<sequence length="134" mass="14468">MKMIELTESGGACSKALGTEPADLSWVSRLRQPSPLRGPRRGDWPDGLPWAAQPSPLTAAGRSGRAIFQFFPQMAARTRPKPDRVWAAQWEPCPIAILTADIKSVQPPAANFCPGTVTQCSTGVELALVRTENV</sequence>
<evidence type="ECO:0000313" key="2">
    <source>
        <dbReference type="Proteomes" id="UP000235392"/>
    </source>
</evidence>
<organism evidence="1 2">
    <name type="scientific">Puccinia coronata f. sp. avenae</name>
    <dbReference type="NCBI Taxonomy" id="200324"/>
    <lineage>
        <taxon>Eukaryota</taxon>
        <taxon>Fungi</taxon>
        <taxon>Dikarya</taxon>
        <taxon>Basidiomycota</taxon>
        <taxon>Pucciniomycotina</taxon>
        <taxon>Pucciniomycetes</taxon>
        <taxon>Pucciniales</taxon>
        <taxon>Pucciniaceae</taxon>
        <taxon>Puccinia</taxon>
    </lineage>
</organism>
<comment type="caution">
    <text evidence="1">The sequence shown here is derived from an EMBL/GenBank/DDBJ whole genome shotgun (WGS) entry which is preliminary data.</text>
</comment>
<gene>
    <name evidence="1" type="ORF">PCASD_04525</name>
</gene>
<reference evidence="1 2" key="1">
    <citation type="submission" date="2017-11" db="EMBL/GenBank/DDBJ databases">
        <title>De novo assembly and phasing of dikaryotic genomes from two isolates of Puccinia coronata f. sp. avenae, the causal agent of oat crown rust.</title>
        <authorList>
            <person name="Miller M.E."/>
            <person name="Zhang Y."/>
            <person name="Omidvar V."/>
            <person name="Sperschneider J."/>
            <person name="Schwessinger B."/>
            <person name="Raley C."/>
            <person name="Palmer J.M."/>
            <person name="Garnica D."/>
            <person name="Upadhyaya N."/>
            <person name="Rathjen J."/>
            <person name="Taylor J.M."/>
            <person name="Park R.F."/>
            <person name="Dodds P.N."/>
            <person name="Hirsch C.D."/>
            <person name="Kianian S.F."/>
            <person name="Figueroa M."/>
        </authorList>
    </citation>
    <scope>NUCLEOTIDE SEQUENCE [LARGE SCALE GENOMIC DNA]</scope>
    <source>
        <strain evidence="1">12SD80</strain>
    </source>
</reference>
<proteinExistence type="predicted"/>
<name>A0A2N5V305_9BASI</name>
<dbReference type="Proteomes" id="UP000235392">
    <property type="component" value="Unassembled WGS sequence"/>
</dbReference>
<dbReference type="AlphaFoldDB" id="A0A2N5V305"/>